<dbReference type="InterPro" id="IPR002083">
    <property type="entry name" value="MATH/TRAF_dom"/>
</dbReference>
<dbReference type="SMART" id="SM00061">
    <property type="entry name" value="MATH"/>
    <property type="match status" value="1"/>
</dbReference>
<organism evidence="5 6">
    <name type="scientific">Olea europaea subsp. europaea</name>
    <dbReference type="NCBI Taxonomy" id="158383"/>
    <lineage>
        <taxon>Eukaryota</taxon>
        <taxon>Viridiplantae</taxon>
        <taxon>Streptophyta</taxon>
        <taxon>Embryophyta</taxon>
        <taxon>Tracheophyta</taxon>
        <taxon>Spermatophyta</taxon>
        <taxon>Magnoliopsida</taxon>
        <taxon>eudicotyledons</taxon>
        <taxon>Gunneridae</taxon>
        <taxon>Pentapetalae</taxon>
        <taxon>asterids</taxon>
        <taxon>lamiids</taxon>
        <taxon>Lamiales</taxon>
        <taxon>Oleaceae</taxon>
        <taxon>Oleeae</taxon>
        <taxon>Olea</taxon>
    </lineage>
</organism>
<evidence type="ECO:0000256" key="2">
    <source>
        <dbReference type="SAM" id="Coils"/>
    </source>
</evidence>
<dbReference type="InterPro" id="IPR008974">
    <property type="entry name" value="TRAF-like"/>
</dbReference>
<dbReference type="SUPFAM" id="SSF49599">
    <property type="entry name" value="TRAF domain-like"/>
    <property type="match status" value="1"/>
</dbReference>
<dbReference type="Gramene" id="OE9A028015T1">
    <property type="protein sequence ID" value="OE9A028015C1"/>
    <property type="gene ID" value="OE9A028015"/>
</dbReference>
<gene>
    <name evidence="5" type="ORF">OLEA9_A028015</name>
</gene>
<dbReference type="Gene3D" id="2.60.210.10">
    <property type="entry name" value="Apoptosis, Tumor Necrosis Factor Receptor Associated Protein 2, Chain A"/>
    <property type="match status" value="1"/>
</dbReference>
<protein>
    <submittedName>
        <fullName evidence="5">MATH domain and coiled-coil domain-containing At3g58360-like isoform X1</fullName>
    </submittedName>
</protein>
<sequence>MKYVLLTFLFFCFLLVIVKEKKIEVVAENKPLKDYERARCTWAIGKFTTLNVLKYDSNPFKINGYTWRLLLFPKGNRVEYLSVYLGVPDSDSLPEGWTRTAKYSIELINQMDSTKTIKKEIIHQFSAQESYCGFTSFFPLNKLHERNSGYLVNGGCEIEVEIHVIHASPVSSDKPSDSSVPDDRSVGNPVDLDVVESIYSNAKSFLMSVSKESTSVVSDATCVVHSTKDNCARLAKERFNEMISLPLDDFVNPEHETLMVETLSKLGDHLNLFSDEQAKEIMKLKAVFPTSIQEWRDSVQVKVSCQRFLSTFEKTKNLLEGSVKTEEGIKTKLEQLKIREQELKAQLEALQNDSQRLVKERLEVSKQTQKIHALAEEQSGKVKGKEIEIAGAENKLEDLKSIWASIKSLFTEA</sequence>
<dbReference type="AlphaFoldDB" id="A0A8S0SJQ9"/>
<evidence type="ECO:0000256" key="3">
    <source>
        <dbReference type="SAM" id="SignalP"/>
    </source>
</evidence>
<comment type="caution">
    <text evidence="5">The sequence shown here is derived from an EMBL/GenBank/DDBJ whole genome shotgun (WGS) entry which is preliminary data.</text>
</comment>
<keyword evidence="1 2" id="KW-0175">Coiled coil</keyword>
<dbReference type="PROSITE" id="PS50144">
    <property type="entry name" value="MATH"/>
    <property type="match status" value="1"/>
</dbReference>
<evidence type="ECO:0000256" key="1">
    <source>
        <dbReference type="ARBA" id="ARBA00023054"/>
    </source>
</evidence>
<feature type="domain" description="MATH" evidence="4">
    <location>
        <begin position="37"/>
        <end position="162"/>
    </location>
</feature>
<dbReference type="OrthoDB" id="1303247at2759"/>
<feature type="coiled-coil region" evidence="2">
    <location>
        <begin position="326"/>
        <end position="402"/>
    </location>
</feature>
<dbReference type="PANTHER" id="PTHR46236">
    <property type="entry name" value="TRAF-LIKE SUPERFAMILY PROTEIN"/>
    <property type="match status" value="1"/>
</dbReference>
<feature type="signal peptide" evidence="3">
    <location>
        <begin position="1"/>
        <end position="20"/>
    </location>
</feature>
<name>A0A8S0SJQ9_OLEEU</name>
<reference evidence="5 6" key="1">
    <citation type="submission" date="2019-12" db="EMBL/GenBank/DDBJ databases">
        <authorList>
            <person name="Alioto T."/>
            <person name="Alioto T."/>
            <person name="Gomez Garrido J."/>
        </authorList>
    </citation>
    <scope>NUCLEOTIDE SEQUENCE [LARGE SCALE GENOMIC DNA]</scope>
</reference>
<keyword evidence="3" id="KW-0732">Signal</keyword>
<dbReference type="Proteomes" id="UP000594638">
    <property type="component" value="Unassembled WGS sequence"/>
</dbReference>
<dbReference type="CDD" id="cd00121">
    <property type="entry name" value="MATH"/>
    <property type="match status" value="1"/>
</dbReference>
<dbReference type="InterPro" id="IPR050804">
    <property type="entry name" value="MCC"/>
</dbReference>
<proteinExistence type="predicted"/>
<dbReference type="PANTHER" id="PTHR46236:SF35">
    <property type="entry name" value="MATH DOMAIN-CONTAINING PROTEIN"/>
    <property type="match status" value="1"/>
</dbReference>
<evidence type="ECO:0000313" key="6">
    <source>
        <dbReference type="Proteomes" id="UP000594638"/>
    </source>
</evidence>
<dbReference type="EMBL" id="CACTIH010005442">
    <property type="protein sequence ID" value="CAA2992847.1"/>
    <property type="molecule type" value="Genomic_DNA"/>
</dbReference>
<keyword evidence="6" id="KW-1185">Reference proteome</keyword>
<feature type="chain" id="PRO_5035794226" evidence="3">
    <location>
        <begin position="21"/>
        <end position="413"/>
    </location>
</feature>
<accession>A0A8S0SJQ9</accession>
<dbReference type="Pfam" id="PF22486">
    <property type="entry name" value="MATH_2"/>
    <property type="match status" value="1"/>
</dbReference>
<evidence type="ECO:0000259" key="4">
    <source>
        <dbReference type="PROSITE" id="PS50144"/>
    </source>
</evidence>
<evidence type="ECO:0000313" key="5">
    <source>
        <dbReference type="EMBL" id="CAA2992847.1"/>
    </source>
</evidence>